<gene>
    <name evidence="2" type="ORF">G6F51_013971</name>
</gene>
<dbReference type="PROSITE" id="PS50994">
    <property type="entry name" value="INTEGRASE"/>
    <property type="match status" value="1"/>
</dbReference>
<dbReference type="GO" id="GO:0015074">
    <property type="term" value="P:DNA integration"/>
    <property type="evidence" value="ECO:0007669"/>
    <property type="project" value="InterPro"/>
</dbReference>
<sequence length="191" mass="21844">MKQACQRLGIRRSLTSVEHPQTDGLVERINRTIKTSLATCADQDALNWDEYLPFITFAYNTAKQESTKFSPFEVMFGRKPQLPLLPYTEDKLLYETEPWAVYLKNHIPLVHGKALENIKKAQLRQKRAYNKGSKVKYDYKAGDLVARKVLIKTGFPKERWSGPWVIIKASNPEATAFHIHVKGDPNNNSGL</sequence>
<dbReference type="InterPro" id="IPR012337">
    <property type="entry name" value="RNaseH-like_sf"/>
</dbReference>
<reference evidence="2" key="1">
    <citation type="journal article" date="2020" name="Microb. Genom.">
        <title>Genetic diversity of clinical and environmental Mucorales isolates obtained from an investigation of mucormycosis cases among solid organ transplant recipients.</title>
        <authorList>
            <person name="Nguyen M.H."/>
            <person name="Kaul D."/>
            <person name="Muto C."/>
            <person name="Cheng S.J."/>
            <person name="Richter R.A."/>
            <person name="Bruno V.M."/>
            <person name="Liu G."/>
            <person name="Beyhan S."/>
            <person name="Sundermann A.J."/>
            <person name="Mounaud S."/>
            <person name="Pasculle A.W."/>
            <person name="Nierman W.C."/>
            <person name="Driscoll E."/>
            <person name="Cumbie R."/>
            <person name="Clancy C.J."/>
            <person name="Dupont C.L."/>
        </authorList>
    </citation>
    <scope>NUCLEOTIDE SEQUENCE</scope>
    <source>
        <strain evidence="2">GL16</strain>
    </source>
</reference>
<dbReference type="GO" id="GO:0003676">
    <property type="term" value="F:nucleic acid binding"/>
    <property type="evidence" value="ECO:0007669"/>
    <property type="project" value="InterPro"/>
</dbReference>
<evidence type="ECO:0000313" key="2">
    <source>
        <dbReference type="EMBL" id="KAG1530010.1"/>
    </source>
</evidence>
<evidence type="ECO:0000259" key="1">
    <source>
        <dbReference type="PROSITE" id="PS50994"/>
    </source>
</evidence>
<dbReference type="GO" id="GO:0005634">
    <property type="term" value="C:nucleus"/>
    <property type="evidence" value="ECO:0007669"/>
    <property type="project" value="UniProtKB-ARBA"/>
</dbReference>
<dbReference type="InterPro" id="IPR036397">
    <property type="entry name" value="RNaseH_sf"/>
</dbReference>
<dbReference type="SUPFAM" id="SSF53098">
    <property type="entry name" value="Ribonuclease H-like"/>
    <property type="match status" value="1"/>
</dbReference>
<dbReference type="PANTHER" id="PTHR37984">
    <property type="entry name" value="PROTEIN CBG26694"/>
    <property type="match status" value="1"/>
</dbReference>
<dbReference type="InterPro" id="IPR001584">
    <property type="entry name" value="Integrase_cat-core"/>
</dbReference>
<dbReference type="Gene3D" id="3.30.420.10">
    <property type="entry name" value="Ribonuclease H-like superfamily/Ribonuclease H"/>
    <property type="match status" value="1"/>
</dbReference>
<proteinExistence type="predicted"/>
<comment type="caution">
    <text evidence="2">The sequence shown here is derived from an EMBL/GenBank/DDBJ whole genome shotgun (WGS) entry which is preliminary data.</text>
</comment>
<dbReference type="Proteomes" id="UP000717996">
    <property type="component" value="Unassembled WGS sequence"/>
</dbReference>
<feature type="domain" description="Integrase catalytic" evidence="1">
    <location>
        <begin position="1"/>
        <end position="79"/>
    </location>
</feature>
<protein>
    <recommendedName>
        <fullName evidence="1">Integrase catalytic domain-containing protein</fullName>
    </recommendedName>
</protein>
<dbReference type="PANTHER" id="PTHR37984:SF5">
    <property type="entry name" value="PROTEIN NYNRIN-LIKE"/>
    <property type="match status" value="1"/>
</dbReference>
<accession>A0A9P6XPN8</accession>
<dbReference type="InterPro" id="IPR050951">
    <property type="entry name" value="Retrovirus_Pol_polyprotein"/>
</dbReference>
<dbReference type="AlphaFoldDB" id="A0A9P6XPN8"/>
<dbReference type="EMBL" id="JAANIT010007195">
    <property type="protein sequence ID" value="KAG1530010.1"/>
    <property type="molecule type" value="Genomic_DNA"/>
</dbReference>
<evidence type="ECO:0000313" key="3">
    <source>
        <dbReference type="Proteomes" id="UP000717996"/>
    </source>
</evidence>
<organism evidence="2 3">
    <name type="scientific">Rhizopus oryzae</name>
    <name type="common">Mucormycosis agent</name>
    <name type="synonym">Rhizopus arrhizus var. delemar</name>
    <dbReference type="NCBI Taxonomy" id="64495"/>
    <lineage>
        <taxon>Eukaryota</taxon>
        <taxon>Fungi</taxon>
        <taxon>Fungi incertae sedis</taxon>
        <taxon>Mucoromycota</taxon>
        <taxon>Mucoromycotina</taxon>
        <taxon>Mucoromycetes</taxon>
        <taxon>Mucorales</taxon>
        <taxon>Mucorineae</taxon>
        <taxon>Rhizopodaceae</taxon>
        <taxon>Rhizopus</taxon>
    </lineage>
</organism>
<name>A0A9P6XPN8_RHIOR</name>